<organism evidence="1">
    <name type="scientific">uncultured Caudovirales phage</name>
    <dbReference type="NCBI Taxonomy" id="2100421"/>
    <lineage>
        <taxon>Viruses</taxon>
        <taxon>Duplodnaviria</taxon>
        <taxon>Heunggongvirae</taxon>
        <taxon>Uroviricota</taxon>
        <taxon>Caudoviricetes</taxon>
        <taxon>Peduoviridae</taxon>
        <taxon>Maltschvirus</taxon>
        <taxon>Maltschvirus maltsch</taxon>
    </lineage>
</organism>
<dbReference type="EMBL" id="LR796357">
    <property type="protein sequence ID" value="CAB4138956.1"/>
    <property type="molecule type" value="Genomic_DNA"/>
</dbReference>
<accession>A0A6J5M1L1</accession>
<reference evidence="1" key="1">
    <citation type="submission" date="2020-04" db="EMBL/GenBank/DDBJ databases">
        <authorList>
            <person name="Chiriac C."/>
            <person name="Salcher M."/>
            <person name="Ghai R."/>
            <person name="Kavagutti S V."/>
        </authorList>
    </citation>
    <scope>NUCLEOTIDE SEQUENCE</scope>
</reference>
<name>A0A6J5M1L1_9CAUD</name>
<evidence type="ECO:0000313" key="1">
    <source>
        <dbReference type="EMBL" id="CAB4138956.1"/>
    </source>
</evidence>
<feature type="non-terminal residue" evidence="1">
    <location>
        <position position="276"/>
    </location>
</feature>
<sequence length="276" mass="27507">MALPPPISRLQDLRDRAAGTLTANQALVWNGTAWTTALVPIAGVTGLQTALDAKAATAHTHPASEVSDSTAVGRALLTAASVVAQRTALGLATVAASGSAADLSTGTLPAARLPIAAAGTLGGIRIGAGLSIDGSGILSASGLSAGTVSGSGLRWNGSAWVEATNILNDGTTTTATQQNITTRALVVRGHVSATSTDAPPFAVQNSAGTEIFSARYDGADGALYLGGELLLRKTGSFWAFGTARTPQFANIAFGDTATIKNGGGGGSPYFAVNCRT</sequence>
<gene>
    <name evidence="1" type="ORF">UFOVP349_1</name>
</gene>
<proteinExistence type="predicted"/>
<protein>
    <submittedName>
        <fullName evidence="1">Uncharacterized protein</fullName>
    </submittedName>
</protein>